<organism evidence="5 6">
    <name type="scientific">Eubacterium barkeri</name>
    <name type="common">Clostridium barkeri</name>
    <dbReference type="NCBI Taxonomy" id="1528"/>
    <lineage>
        <taxon>Bacteria</taxon>
        <taxon>Bacillati</taxon>
        <taxon>Bacillota</taxon>
        <taxon>Clostridia</taxon>
        <taxon>Eubacteriales</taxon>
        <taxon>Eubacteriaceae</taxon>
        <taxon>Eubacterium</taxon>
    </lineage>
</organism>
<dbReference type="InterPro" id="IPR003593">
    <property type="entry name" value="AAA+_ATPase"/>
</dbReference>
<feature type="domain" description="ABC transporter" evidence="4">
    <location>
        <begin position="3"/>
        <end position="238"/>
    </location>
</feature>
<dbReference type="Pfam" id="PF00005">
    <property type="entry name" value="ABC_tran"/>
    <property type="match status" value="1"/>
</dbReference>
<dbReference type="InterPro" id="IPR050153">
    <property type="entry name" value="Metal_Ion_Import_ABC"/>
</dbReference>
<dbReference type="OrthoDB" id="9799337at2"/>
<dbReference type="Proteomes" id="UP000199652">
    <property type="component" value="Unassembled WGS sequence"/>
</dbReference>
<protein>
    <submittedName>
        <fullName evidence="5">Iron complex transport system ATP-binding protein</fullName>
    </submittedName>
</protein>
<sequence>MSIEVSHLTFAYGKHTVLRDVTFAVASGTLLCVLGPNGVGKSTLFRCILGLSRGQSGQVTVAGRDVCALSIKERARQMAYIPQNNAPAFSYSAYDMVLMGTAAQVHLVAAPGSAQRKRADDVMAHLKISHLKDRSFMKISGGEQQLVCIARAIVQGAKVLVMDEPTANLDYGNQIMVQGRLRQLAAEGYTIIQSTHNPDQAFLFADVVLALQQGRIEAFGPPDAVMDAALLKRLYQIDVQIERLYGDRVQVCIPAQVLMEKSQ</sequence>
<evidence type="ECO:0000259" key="4">
    <source>
        <dbReference type="PROSITE" id="PS50893"/>
    </source>
</evidence>
<accession>A0A1H3FNQ5</accession>
<reference evidence="6" key="1">
    <citation type="submission" date="2016-10" db="EMBL/GenBank/DDBJ databases">
        <authorList>
            <person name="Varghese N."/>
            <person name="Submissions S."/>
        </authorList>
    </citation>
    <scope>NUCLEOTIDE SEQUENCE [LARGE SCALE GENOMIC DNA]</scope>
    <source>
        <strain evidence="6">VPI 5359</strain>
    </source>
</reference>
<dbReference type="STRING" id="1528.SAMN04488579_11126"/>
<dbReference type="AlphaFoldDB" id="A0A1H3FNQ5"/>
<evidence type="ECO:0000256" key="3">
    <source>
        <dbReference type="ARBA" id="ARBA00022840"/>
    </source>
</evidence>
<dbReference type="Gene3D" id="3.40.50.300">
    <property type="entry name" value="P-loop containing nucleotide triphosphate hydrolases"/>
    <property type="match status" value="1"/>
</dbReference>
<dbReference type="GO" id="GO:0005524">
    <property type="term" value="F:ATP binding"/>
    <property type="evidence" value="ECO:0007669"/>
    <property type="project" value="UniProtKB-KW"/>
</dbReference>
<dbReference type="PROSITE" id="PS50893">
    <property type="entry name" value="ABC_TRANSPORTER_2"/>
    <property type="match status" value="1"/>
</dbReference>
<evidence type="ECO:0000313" key="6">
    <source>
        <dbReference type="Proteomes" id="UP000199652"/>
    </source>
</evidence>
<dbReference type="PROSITE" id="PS00211">
    <property type="entry name" value="ABC_TRANSPORTER_1"/>
    <property type="match status" value="1"/>
</dbReference>
<keyword evidence="2" id="KW-0547">Nucleotide-binding</keyword>
<dbReference type="PANTHER" id="PTHR42734">
    <property type="entry name" value="METAL TRANSPORT SYSTEM ATP-BINDING PROTEIN TM_0124-RELATED"/>
    <property type="match status" value="1"/>
</dbReference>
<dbReference type="RefSeq" id="WP_090245222.1">
    <property type="nucleotide sequence ID" value="NZ_FNOU01000011.1"/>
</dbReference>
<proteinExistence type="predicted"/>
<keyword evidence="6" id="KW-1185">Reference proteome</keyword>
<dbReference type="SMART" id="SM00382">
    <property type="entry name" value="AAA"/>
    <property type="match status" value="1"/>
</dbReference>
<dbReference type="InterPro" id="IPR003439">
    <property type="entry name" value="ABC_transporter-like_ATP-bd"/>
</dbReference>
<dbReference type="GO" id="GO:0016887">
    <property type="term" value="F:ATP hydrolysis activity"/>
    <property type="evidence" value="ECO:0007669"/>
    <property type="project" value="InterPro"/>
</dbReference>
<dbReference type="EMBL" id="FNOU01000011">
    <property type="protein sequence ID" value="SDX92636.1"/>
    <property type="molecule type" value="Genomic_DNA"/>
</dbReference>
<keyword evidence="1" id="KW-0813">Transport</keyword>
<dbReference type="InterPro" id="IPR027417">
    <property type="entry name" value="P-loop_NTPase"/>
</dbReference>
<dbReference type="SUPFAM" id="SSF52540">
    <property type="entry name" value="P-loop containing nucleoside triphosphate hydrolases"/>
    <property type="match status" value="1"/>
</dbReference>
<dbReference type="InterPro" id="IPR017871">
    <property type="entry name" value="ABC_transporter-like_CS"/>
</dbReference>
<gene>
    <name evidence="5" type="ORF">SAMN04488579_11126</name>
</gene>
<evidence type="ECO:0000256" key="1">
    <source>
        <dbReference type="ARBA" id="ARBA00022448"/>
    </source>
</evidence>
<keyword evidence="3 5" id="KW-0067">ATP-binding</keyword>
<evidence type="ECO:0000313" key="5">
    <source>
        <dbReference type="EMBL" id="SDX92636.1"/>
    </source>
</evidence>
<evidence type="ECO:0000256" key="2">
    <source>
        <dbReference type="ARBA" id="ARBA00022741"/>
    </source>
</evidence>
<dbReference type="PANTHER" id="PTHR42734:SF19">
    <property type="entry name" value="IRON COMPOUNDS ABC TRANSPORTER, ATP-BINDING PROTEIN"/>
    <property type="match status" value="1"/>
</dbReference>
<dbReference type="FunFam" id="3.40.50.300:FF:000134">
    <property type="entry name" value="Iron-enterobactin ABC transporter ATP-binding protein"/>
    <property type="match status" value="1"/>
</dbReference>
<dbReference type="CDD" id="cd03214">
    <property type="entry name" value="ABC_Iron-Siderophores_B12_Hemin"/>
    <property type="match status" value="1"/>
</dbReference>
<name>A0A1H3FNQ5_EUBBA</name>